<dbReference type="GO" id="GO:0008902">
    <property type="term" value="F:hydroxymethylpyrimidine kinase activity"/>
    <property type="evidence" value="ECO:0007669"/>
    <property type="project" value="TreeGrafter"/>
</dbReference>
<dbReference type="AlphaFoldDB" id="A0A0G4FT50"/>
<dbReference type="CDD" id="cd01169">
    <property type="entry name" value="HMPP_kinase"/>
    <property type="match status" value="1"/>
</dbReference>
<evidence type="ECO:0000313" key="2">
    <source>
        <dbReference type="EMBL" id="CEM17658.1"/>
    </source>
</evidence>
<evidence type="ECO:0000259" key="1">
    <source>
        <dbReference type="Pfam" id="PF08543"/>
    </source>
</evidence>
<dbReference type="PANTHER" id="PTHR20858">
    <property type="entry name" value="PHOSPHOMETHYLPYRIMIDINE KINASE"/>
    <property type="match status" value="1"/>
</dbReference>
<dbReference type="GO" id="GO:0009228">
    <property type="term" value="P:thiamine biosynthetic process"/>
    <property type="evidence" value="ECO:0007669"/>
    <property type="project" value="InterPro"/>
</dbReference>
<sequence length="363" mass="37607">MDLGDDGGDIPVVMTVAGSDSCGGAGLQADLKTFFSLGCHGTTAVTCVTAQSTAGVKGIMSMEPGFVSLQMRTVFEDCRVRAVKTGMLHTAQCIREVAEVLRDYCDLPENKTADKAQRKTWITSVVVDPVMVASSGDSLTADQAKMIETLKEALFPLASVITPNIPEAETLLGWEAESIRSPSDMERAARELCEKHGCRACLVKGGHLALNLHSASAASATVSSVSGSEQNGGCPSEIVDVLFDSKSGELARIALPTIMPSGAAGGKSKRGDSAEGLAGGIAAVHGTGCSLASALTAYLVRSFDLFEAAHLAKEYVHTAIENAYELGEKSLGLEHGSVPGAAAAIMSAEISGVVGEEEKIEVD</sequence>
<feature type="domain" description="Pyridoxamine kinase/Phosphomethylpyrimidine kinase" evidence="1">
    <location>
        <begin position="283"/>
        <end position="330"/>
    </location>
</feature>
<proteinExistence type="predicted"/>
<dbReference type="EMBL" id="CDMZ01000600">
    <property type="protein sequence ID" value="CEM17658.1"/>
    <property type="molecule type" value="Genomic_DNA"/>
</dbReference>
<dbReference type="Pfam" id="PF08543">
    <property type="entry name" value="Phos_pyr_kin"/>
    <property type="match status" value="2"/>
</dbReference>
<dbReference type="SUPFAM" id="SSF53613">
    <property type="entry name" value="Ribokinase-like"/>
    <property type="match status" value="1"/>
</dbReference>
<dbReference type="PhylomeDB" id="A0A0G4FT50"/>
<feature type="domain" description="Pyridoxamine kinase/Phosphomethylpyrimidine kinase" evidence="1">
    <location>
        <begin position="20"/>
        <end position="210"/>
    </location>
</feature>
<reference evidence="2" key="1">
    <citation type="submission" date="2014-11" db="EMBL/GenBank/DDBJ databases">
        <authorList>
            <person name="Otto D Thomas"/>
            <person name="Naeem Raeece"/>
        </authorList>
    </citation>
    <scope>NUCLEOTIDE SEQUENCE</scope>
</reference>
<dbReference type="InterPro" id="IPR004399">
    <property type="entry name" value="HMP/HMP-P_kinase_dom"/>
</dbReference>
<protein>
    <recommendedName>
        <fullName evidence="1">Pyridoxamine kinase/Phosphomethylpyrimidine kinase domain-containing protein</fullName>
    </recommendedName>
</protein>
<dbReference type="GO" id="GO:0005829">
    <property type="term" value="C:cytosol"/>
    <property type="evidence" value="ECO:0007669"/>
    <property type="project" value="TreeGrafter"/>
</dbReference>
<organism evidence="2">
    <name type="scientific">Chromera velia CCMP2878</name>
    <dbReference type="NCBI Taxonomy" id="1169474"/>
    <lineage>
        <taxon>Eukaryota</taxon>
        <taxon>Sar</taxon>
        <taxon>Alveolata</taxon>
        <taxon>Colpodellida</taxon>
        <taxon>Chromeraceae</taxon>
        <taxon>Chromera</taxon>
    </lineage>
</organism>
<accession>A0A0G4FT50</accession>
<dbReference type="GO" id="GO:0008972">
    <property type="term" value="F:phosphomethylpyrimidine kinase activity"/>
    <property type="evidence" value="ECO:0007669"/>
    <property type="project" value="InterPro"/>
</dbReference>
<dbReference type="InterPro" id="IPR013749">
    <property type="entry name" value="PM/HMP-P_kinase-1"/>
</dbReference>
<name>A0A0G4FT50_9ALVE</name>
<dbReference type="InterPro" id="IPR029056">
    <property type="entry name" value="Ribokinase-like"/>
</dbReference>
<dbReference type="PANTHER" id="PTHR20858:SF17">
    <property type="entry name" value="HYDROXYMETHYLPYRIMIDINE_PHOSPHOMETHYLPYRIMIDINE KINASE THI20-RELATED"/>
    <property type="match status" value="1"/>
</dbReference>
<gene>
    <name evidence="2" type="ORF">Cvel_18548</name>
</gene>
<dbReference type="Gene3D" id="3.40.1190.20">
    <property type="match status" value="1"/>
</dbReference>
<dbReference type="VEuPathDB" id="CryptoDB:Cvel_18548"/>